<protein>
    <submittedName>
        <fullName evidence="1">Uncharacterized protein</fullName>
    </submittedName>
</protein>
<proteinExistence type="predicted"/>
<dbReference type="OrthoDB" id="9156061at2"/>
<organism evidence="1 2">
    <name type="scientific">Kinneretia aquatilis</name>
    <dbReference type="NCBI Taxonomy" id="2070761"/>
    <lineage>
        <taxon>Bacteria</taxon>
        <taxon>Pseudomonadati</taxon>
        <taxon>Pseudomonadota</taxon>
        <taxon>Betaproteobacteria</taxon>
        <taxon>Burkholderiales</taxon>
        <taxon>Sphaerotilaceae</taxon>
        <taxon>Roseateles</taxon>
    </lineage>
</organism>
<evidence type="ECO:0000313" key="1">
    <source>
        <dbReference type="EMBL" id="PND39116.1"/>
    </source>
</evidence>
<sequence length="82" mass="9106">MSIATQTFGLPARQNLRQNVRHGGTFTAIGARVWLRLIESVKARMAAAAEARAQRELLALADFYQDSMPTFAAELRAANCRR</sequence>
<name>A0A2N8L088_9BURK</name>
<dbReference type="AlphaFoldDB" id="A0A2N8L088"/>
<reference evidence="1 2" key="1">
    <citation type="submission" date="2018-01" db="EMBL/GenBank/DDBJ databases">
        <title>Draft genome sequence of Paucibacter aquatile CR182 isolated from freshwater of the Nakdong River.</title>
        <authorList>
            <person name="Choi A."/>
            <person name="Chung E.J."/>
        </authorList>
    </citation>
    <scope>NUCLEOTIDE SEQUENCE [LARGE SCALE GENOMIC DNA]</scope>
    <source>
        <strain evidence="1 2">CR182</strain>
    </source>
</reference>
<keyword evidence="2" id="KW-1185">Reference proteome</keyword>
<dbReference type="Proteomes" id="UP000235916">
    <property type="component" value="Unassembled WGS sequence"/>
</dbReference>
<gene>
    <name evidence="1" type="ORF">C1O66_17345</name>
</gene>
<evidence type="ECO:0000313" key="2">
    <source>
        <dbReference type="Proteomes" id="UP000235916"/>
    </source>
</evidence>
<dbReference type="EMBL" id="POSP01000003">
    <property type="protein sequence ID" value="PND39116.1"/>
    <property type="molecule type" value="Genomic_DNA"/>
</dbReference>
<dbReference type="RefSeq" id="WP_102769034.1">
    <property type="nucleotide sequence ID" value="NZ_CP124551.1"/>
</dbReference>
<comment type="caution">
    <text evidence="1">The sequence shown here is derived from an EMBL/GenBank/DDBJ whole genome shotgun (WGS) entry which is preliminary data.</text>
</comment>
<accession>A0A2N8L088</accession>